<dbReference type="PANTHER" id="PTHR43780">
    <property type="entry name" value="1-AMINOCYCLOPROPANE-1-CARBOXYLATE DEAMINASE-RELATED"/>
    <property type="match status" value="1"/>
</dbReference>
<accession>A0ABR6Z7R5</accession>
<dbReference type="InterPro" id="IPR001926">
    <property type="entry name" value="TrpB-like_PALP"/>
</dbReference>
<dbReference type="Gene3D" id="3.40.50.1100">
    <property type="match status" value="2"/>
</dbReference>
<name>A0ABR6Z7R5_9BURK</name>
<evidence type="ECO:0000313" key="5">
    <source>
        <dbReference type="EMBL" id="MBC3907366.1"/>
    </source>
</evidence>
<evidence type="ECO:0000256" key="1">
    <source>
        <dbReference type="ARBA" id="ARBA00001933"/>
    </source>
</evidence>
<gene>
    <name evidence="5" type="ORF">H8L47_07305</name>
</gene>
<evidence type="ECO:0000313" key="6">
    <source>
        <dbReference type="Proteomes" id="UP000646911"/>
    </source>
</evidence>
<dbReference type="InterPro" id="IPR027278">
    <property type="entry name" value="ACCD_DCysDesulf"/>
</dbReference>
<dbReference type="PANTHER" id="PTHR43780:SF2">
    <property type="entry name" value="1-AMINOCYCLOPROPANE-1-CARBOXYLATE DEAMINASE-RELATED"/>
    <property type="match status" value="1"/>
</dbReference>
<dbReference type="Pfam" id="PF00291">
    <property type="entry name" value="PALP"/>
    <property type="match status" value="1"/>
</dbReference>
<proteinExistence type="inferred from homology"/>
<dbReference type="RefSeq" id="WP_186952830.1">
    <property type="nucleotide sequence ID" value="NZ_JACOFX010000002.1"/>
</dbReference>
<evidence type="ECO:0000256" key="3">
    <source>
        <dbReference type="ARBA" id="ARBA00022898"/>
    </source>
</evidence>
<dbReference type="InterPro" id="IPR036052">
    <property type="entry name" value="TrpB-like_PALP_sf"/>
</dbReference>
<dbReference type="PIRSF" id="PIRSF006278">
    <property type="entry name" value="ACCD_DCysDesulf"/>
    <property type="match status" value="1"/>
</dbReference>
<protein>
    <submittedName>
        <fullName evidence="5">Pyridoxal-phosphate dependent enzyme</fullName>
    </submittedName>
</protein>
<comment type="similarity">
    <text evidence="2">Belongs to the ACC deaminase/D-cysteine desulfhydrase family.</text>
</comment>
<dbReference type="SUPFAM" id="SSF53686">
    <property type="entry name" value="Tryptophan synthase beta subunit-like PLP-dependent enzymes"/>
    <property type="match status" value="1"/>
</dbReference>
<comment type="caution">
    <text evidence="5">The sequence shown here is derived from an EMBL/GenBank/DDBJ whole genome shotgun (WGS) entry which is preliminary data.</text>
</comment>
<reference evidence="5 6" key="1">
    <citation type="submission" date="2020-08" db="EMBL/GenBank/DDBJ databases">
        <title>Novel species isolated from subtropical streams in China.</title>
        <authorList>
            <person name="Lu H."/>
        </authorList>
    </citation>
    <scope>NUCLEOTIDE SEQUENCE [LARGE SCALE GENOMIC DNA]</scope>
    <source>
        <strain evidence="5 6">NL8W</strain>
    </source>
</reference>
<feature type="domain" description="Tryptophan synthase beta chain-like PALP" evidence="4">
    <location>
        <begin position="23"/>
        <end position="321"/>
    </location>
</feature>
<evidence type="ECO:0000256" key="2">
    <source>
        <dbReference type="ARBA" id="ARBA00008639"/>
    </source>
</evidence>
<organism evidence="5 6">
    <name type="scientific">Undibacterium umbellatum</name>
    <dbReference type="NCBI Taxonomy" id="2762300"/>
    <lineage>
        <taxon>Bacteria</taxon>
        <taxon>Pseudomonadati</taxon>
        <taxon>Pseudomonadota</taxon>
        <taxon>Betaproteobacteria</taxon>
        <taxon>Burkholderiales</taxon>
        <taxon>Oxalobacteraceae</taxon>
        <taxon>Undibacterium</taxon>
    </lineage>
</organism>
<dbReference type="Proteomes" id="UP000646911">
    <property type="component" value="Unassembled WGS sequence"/>
</dbReference>
<sequence length="340" mass="37209">MMTARLLTAMVPGLDALYKPVDLVQRPTPISHETSLAARWNLQELWVKRDDLSSPIYGGSKVRNLEYFFGDAISKGATSVATMGPLGSHQVLATATFARIHGLHARALLTPQPNVHEAGLNKRLLPALGMEFLRCERFLDVPMAFLRIRYSRHQGQRPYWIPPGSHHPVGVLGVIEGALEIADAIKSGELPMIDDIVVPTGTCATASGVWLGLAMAGLPIRVVAVRMVPMMITGPAKMKKLAMKTLALLRQAGYTKEPQFGEILWVDEFAAPGYGQSNPDADEAAREVAETSNFRTETTYISKTLAMFRKQTLQGRRVLFWNTYSAVDPDPSTICAKAAA</sequence>
<keyword evidence="3" id="KW-0663">Pyridoxal phosphate</keyword>
<dbReference type="EMBL" id="JACOFX010000002">
    <property type="protein sequence ID" value="MBC3907366.1"/>
    <property type="molecule type" value="Genomic_DNA"/>
</dbReference>
<evidence type="ECO:0000259" key="4">
    <source>
        <dbReference type="Pfam" id="PF00291"/>
    </source>
</evidence>
<comment type="cofactor">
    <cofactor evidence="1">
        <name>pyridoxal 5'-phosphate</name>
        <dbReference type="ChEBI" id="CHEBI:597326"/>
    </cofactor>
</comment>
<keyword evidence="6" id="KW-1185">Reference proteome</keyword>